<dbReference type="Proteomes" id="UP001432059">
    <property type="component" value="Chromosome"/>
</dbReference>
<dbReference type="InterPro" id="IPR027478">
    <property type="entry name" value="LdcA_N"/>
</dbReference>
<evidence type="ECO:0000313" key="2">
    <source>
        <dbReference type="EMBL" id="WOC52060.1"/>
    </source>
</evidence>
<dbReference type="KEGG" id="bpor:BPO_1413"/>
<protein>
    <submittedName>
        <fullName evidence="2">LD-carboxypeptidase</fullName>
    </submittedName>
</protein>
<gene>
    <name evidence="2" type="primary">ldcA</name>
    <name evidence="2" type="ORF">BPO_1413</name>
</gene>
<dbReference type="PANTHER" id="PTHR30237">
    <property type="entry name" value="MURAMOYLTETRAPEPTIDE CARBOXYPEPTIDASE"/>
    <property type="match status" value="1"/>
</dbReference>
<dbReference type="Pfam" id="PF02016">
    <property type="entry name" value="Peptidase_S66"/>
    <property type="match status" value="1"/>
</dbReference>
<accession>A0AAU0F2V9</accession>
<organism evidence="2 3">
    <name type="scientific">Bergeyella porcorum</name>
    <dbReference type="NCBI Taxonomy" id="1735111"/>
    <lineage>
        <taxon>Bacteria</taxon>
        <taxon>Pseudomonadati</taxon>
        <taxon>Bacteroidota</taxon>
        <taxon>Flavobacteriia</taxon>
        <taxon>Flavobacteriales</taxon>
        <taxon>Weeksellaceae</taxon>
        <taxon>Bergeyella</taxon>
    </lineage>
</organism>
<reference evidence="2" key="1">
    <citation type="submission" date="2023-10" db="EMBL/GenBank/DDBJ databases">
        <title>Characterization and whole genome sequencing of a novel strain of Bergeyella porcorum QD2021 isolated from pig.</title>
        <authorList>
            <person name="Liu G."/>
            <person name="Chen C."/>
            <person name="Han X."/>
        </authorList>
    </citation>
    <scope>NUCLEOTIDE SEQUENCE</scope>
    <source>
        <strain evidence="2">QD2021</strain>
    </source>
</reference>
<feature type="domain" description="LD-carboxypeptidase N-terminal" evidence="1">
    <location>
        <begin position="17"/>
        <end position="135"/>
    </location>
</feature>
<evidence type="ECO:0000259" key="1">
    <source>
        <dbReference type="Pfam" id="PF02016"/>
    </source>
</evidence>
<sequence length="149" mass="16850">MINKLIIPPAIKKGAKIGIISPAGAVEASQLESTLKLIEEKGYTPILGKNALGRFDYGYPYSGTEKERAEDLNWALNDTEIEAIWATRGGYGCQHLLEHLNLKNFKKYPKWYIGYSDNTVINSFLLKNELASVNGQPSNFKLWCMRRRL</sequence>
<dbReference type="InterPro" id="IPR040449">
    <property type="entry name" value="Peptidase_S66_N"/>
</dbReference>
<proteinExistence type="predicted"/>
<dbReference type="InterPro" id="IPR029062">
    <property type="entry name" value="Class_I_gatase-like"/>
</dbReference>
<keyword evidence="3" id="KW-1185">Reference proteome</keyword>
<name>A0AAU0F2V9_9FLAO</name>
<evidence type="ECO:0000313" key="3">
    <source>
        <dbReference type="Proteomes" id="UP001432059"/>
    </source>
</evidence>
<dbReference type="EMBL" id="CP136426">
    <property type="protein sequence ID" value="WOC52060.1"/>
    <property type="molecule type" value="Genomic_DNA"/>
</dbReference>
<dbReference type="AlphaFoldDB" id="A0AAU0F2V9"/>
<dbReference type="InterPro" id="IPR003507">
    <property type="entry name" value="S66_fam"/>
</dbReference>
<dbReference type="Gene3D" id="3.40.50.10740">
    <property type="entry name" value="Class I glutamine amidotransferase-like"/>
    <property type="match status" value="1"/>
</dbReference>
<dbReference type="PANTHER" id="PTHR30237:SF2">
    <property type="entry name" value="MUREIN TETRAPEPTIDE CARBOXYPEPTIDASE"/>
    <property type="match status" value="1"/>
</dbReference>
<dbReference type="SUPFAM" id="SSF52317">
    <property type="entry name" value="Class I glutamine amidotransferase-like"/>
    <property type="match status" value="1"/>
</dbReference>